<evidence type="ECO:0000313" key="13">
    <source>
        <dbReference type="Proteomes" id="UP000178659"/>
    </source>
</evidence>
<dbReference type="GO" id="GO:0051301">
    <property type="term" value="P:cell division"/>
    <property type="evidence" value="ECO:0007669"/>
    <property type="project" value="UniProtKB-KW"/>
</dbReference>
<evidence type="ECO:0000256" key="2">
    <source>
        <dbReference type="ARBA" id="ARBA00022618"/>
    </source>
</evidence>
<evidence type="ECO:0000256" key="3">
    <source>
        <dbReference type="ARBA" id="ARBA00022741"/>
    </source>
</evidence>
<evidence type="ECO:0000256" key="8">
    <source>
        <dbReference type="ARBA" id="ARBA00023316"/>
    </source>
</evidence>
<dbReference type="InterPro" id="IPR036565">
    <property type="entry name" value="Mur-like_cat_sf"/>
</dbReference>
<dbReference type="Gene3D" id="3.40.1190.10">
    <property type="entry name" value="Mur-like, catalytic domain"/>
    <property type="match status" value="1"/>
</dbReference>
<keyword evidence="2" id="KW-0132">Cell division</keyword>
<dbReference type="Proteomes" id="UP000178659">
    <property type="component" value="Unassembled WGS sequence"/>
</dbReference>
<evidence type="ECO:0000256" key="7">
    <source>
        <dbReference type="ARBA" id="ARBA00023306"/>
    </source>
</evidence>
<evidence type="ECO:0008006" key="14">
    <source>
        <dbReference type="Google" id="ProtNLM"/>
    </source>
</evidence>
<dbReference type="Pfam" id="PF02875">
    <property type="entry name" value="Mur_ligase_C"/>
    <property type="match status" value="1"/>
</dbReference>
<evidence type="ECO:0000259" key="9">
    <source>
        <dbReference type="Pfam" id="PF01225"/>
    </source>
</evidence>
<organism evidence="12 13">
    <name type="scientific">Candidatus Blackburnbacteria bacterium RIFCSPLOWO2_01_FULL_40_20</name>
    <dbReference type="NCBI Taxonomy" id="1797519"/>
    <lineage>
        <taxon>Bacteria</taxon>
        <taxon>Candidatus Blackburniibacteriota</taxon>
    </lineage>
</organism>
<dbReference type="InterPro" id="IPR000713">
    <property type="entry name" value="Mur_ligase_N"/>
</dbReference>
<dbReference type="Pfam" id="PF01225">
    <property type="entry name" value="Mur_ligase"/>
    <property type="match status" value="1"/>
</dbReference>
<dbReference type="GO" id="GO:0008360">
    <property type="term" value="P:regulation of cell shape"/>
    <property type="evidence" value="ECO:0007669"/>
    <property type="project" value="UniProtKB-KW"/>
</dbReference>
<dbReference type="PANTHER" id="PTHR43445">
    <property type="entry name" value="UDP-N-ACETYLMURAMATE--L-ALANINE LIGASE-RELATED"/>
    <property type="match status" value="1"/>
</dbReference>
<dbReference type="SUPFAM" id="SSF51984">
    <property type="entry name" value="MurCD N-terminal domain"/>
    <property type="match status" value="1"/>
</dbReference>
<dbReference type="InterPro" id="IPR004101">
    <property type="entry name" value="Mur_ligase_C"/>
</dbReference>
<dbReference type="PANTHER" id="PTHR43445:SF3">
    <property type="entry name" value="UDP-N-ACETYLMURAMATE--L-ALANINE LIGASE"/>
    <property type="match status" value="1"/>
</dbReference>
<keyword evidence="4" id="KW-0067">ATP-binding</keyword>
<dbReference type="GO" id="GO:0009252">
    <property type="term" value="P:peptidoglycan biosynthetic process"/>
    <property type="evidence" value="ECO:0007669"/>
    <property type="project" value="UniProtKB-KW"/>
</dbReference>
<dbReference type="AlphaFoldDB" id="A0A1G1VFI6"/>
<accession>A0A1G1VFI6</accession>
<dbReference type="Gene3D" id="3.90.190.20">
    <property type="entry name" value="Mur ligase, C-terminal domain"/>
    <property type="match status" value="1"/>
</dbReference>
<dbReference type="GO" id="GO:0016881">
    <property type="term" value="F:acid-amino acid ligase activity"/>
    <property type="evidence" value="ECO:0007669"/>
    <property type="project" value="InterPro"/>
</dbReference>
<proteinExistence type="predicted"/>
<evidence type="ECO:0000256" key="6">
    <source>
        <dbReference type="ARBA" id="ARBA00022984"/>
    </source>
</evidence>
<dbReference type="SUPFAM" id="SSF53623">
    <property type="entry name" value="MurD-like peptide ligases, catalytic domain"/>
    <property type="match status" value="1"/>
</dbReference>
<keyword evidence="6" id="KW-0573">Peptidoglycan synthesis</keyword>
<dbReference type="GO" id="GO:0005524">
    <property type="term" value="F:ATP binding"/>
    <property type="evidence" value="ECO:0007669"/>
    <property type="project" value="UniProtKB-KW"/>
</dbReference>
<keyword evidence="5" id="KW-0133">Cell shape</keyword>
<keyword evidence="1" id="KW-0436">Ligase</keyword>
<dbReference type="SUPFAM" id="SSF53244">
    <property type="entry name" value="MurD-like peptide ligases, peptide-binding domain"/>
    <property type="match status" value="1"/>
</dbReference>
<feature type="domain" description="Mur ligase N-terminal catalytic" evidence="9">
    <location>
        <begin position="4"/>
        <end position="111"/>
    </location>
</feature>
<comment type="caution">
    <text evidence="12">The sequence shown here is derived from an EMBL/GenBank/DDBJ whole genome shotgun (WGS) entry which is preliminary data.</text>
</comment>
<evidence type="ECO:0000313" key="12">
    <source>
        <dbReference type="EMBL" id="OGY14131.1"/>
    </source>
</evidence>
<evidence type="ECO:0000256" key="4">
    <source>
        <dbReference type="ARBA" id="ARBA00022840"/>
    </source>
</evidence>
<dbReference type="Pfam" id="PF08245">
    <property type="entry name" value="Mur_ligase_M"/>
    <property type="match status" value="1"/>
</dbReference>
<reference evidence="12 13" key="1">
    <citation type="journal article" date="2016" name="Nat. Commun.">
        <title>Thousands of microbial genomes shed light on interconnected biogeochemical processes in an aquifer system.</title>
        <authorList>
            <person name="Anantharaman K."/>
            <person name="Brown C.T."/>
            <person name="Hug L.A."/>
            <person name="Sharon I."/>
            <person name="Castelle C.J."/>
            <person name="Probst A.J."/>
            <person name="Thomas B.C."/>
            <person name="Singh A."/>
            <person name="Wilkins M.J."/>
            <person name="Karaoz U."/>
            <person name="Brodie E.L."/>
            <person name="Williams K.H."/>
            <person name="Hubbard S.S."/>
            <person name="Banfield J.F."/>
        </authorList>
    </citation>
    <scope>NUCLEOTIDE SEQUENCE [LARGE SCALE GENOMIC DNA]</scope>
</reference>
<evidence type="ECO:0000259" key="11">
    <source>
        <dbReference type="Pfam" id="PF08245"/>
    </source>
</evidence>
<gene>
    <name evidence="12" type="ORF">A3A77_04700</name>
</gene>
<dbReference type="GO" id="GO:0071555">
    <property type="term" value="P:cell wall organization"/>
    <property type="evidence" value="ECO:0007669"/>
    <property type="project" value="UniProtKB-KW"/>
</dbReference>
<evidence type="ECO:0000259" key="10">
    <source>
        <dbReference type="Pfam" id="PF02875"/>
    </source>
</evidence>
<dbReference type="EMBL" id="MHCC01000002">
    <property type="protein sequence ID" value="OGY14131.1"/>
    <property type="molecule type" value="Genomic_DNA"/>
</dbReference>
<protein>
    <recommendedName>
        <fullName evidence="14">UDP-N-acetylmuramate--L-alanine ligase</fullName>
    </recommendedName>
</protein>
<dbReference type="InterPro" id="IPR013221">
    <property type="entry name" value="Mur_ligase_cen"/>
</dbReference>
<keyword evidence="3" id="KW-0547">Nucleotide-binding</keyword>
<evidence type="ECO:0000256" key="5">
    <source>
        <dbReference type="ARBA" id="ARBA00022960"/>
    </source>
</evidence>
<dbReference type="InterPro" id="IPR036615">
    <property type="entry name" value="Mur_ligase_C_dom_sf"/>
</dbReference>
<feature type="domain" description="Mur ligase central" evidence="11">
    <location>
        <begin position="119"/>
        <end position="240"/>
    </location>
</feature>
<keyword evidence="8" id="KW-0961">Cell wall biogenesis/degradation</keyword>
<dbReference type="InterPro" id="IPR050061">
    <property type="entry name" value="MurCDEF_pg_biosynth"/>
</dbReference>
<evidence type="ECO:0000256" key="1">
    <source>
        <dbReference type="ARBA" id="ARBA00022598"/>
    </source>
</evidence>
<dbReference type="Gene3D" id="3.40.50.720">
    <property type="entry name" value="NAD(P)-binding Rossmann-like Domain"/>
    <property type="match status" value="1"/>
</dbReference>
<feature type="domain" description="Mur ligase C-terminal" evidence="10">
    <location>
        <begin position="309"/>
        <end position="439"/>
    </location>
</feature>
<name>A0A1G1VFI6_9BACT</name>
<sequence length="453" mass="50463">MAKHIHFLGIGGSGASAIAAIAESQGFKVTGCDKFPHNEFTKVFDKRQLFTGHSLSHLGGGLDRTPGDTTDILAVTPAIFSLDPNNEELREASNRGIRVMTWQQFMGKFLEKDKFVIAVCGTHGKSTTTAMIGLLLEEAGLDPTVELGAIVPKWGTNYRIGKSKYISAKREDSKTYKGIFITEADEFNDNFLATHPDITVVTTIEMDHPEYFKDFSAVKDSFKKFLGQAKDKIIANLSDKGICDVLVSPSDAWETKTIGYQGKLIDFPLQIPGRHNILNASAVYQVGLALGIDPQIIKKSLMDFTGIGRRFEYLGESGGVKVYSDFAHHPTEIKVTMEAAREKFPDKKIIMVFQPHMFSRTHVLFNEFVKVLSELPVDQIYILDIYPSREVDTGLVNSKQLVEAVGKNNVSYLEKNEQTLEELIQKDQKYDIIFFVGAGDIDKLARQIAEDHI</sequence>
<keyword evidence="7" id="KW-0131">Cell cycle</keyword>